<dbReference type="InterPro" id="IPR020556">
    <property type="entry name" value="Amidase_CS"/>
</dbReference>
<dbReference type="Gene3D" id="3.90.1300.10">
    <property type="entry name" value="Amidase signature (AS) domain"/>
    <property type="match status" value="1"/>
</dbReference>
<keyword evidence="5" id="KW-1185">Reference proteome</keyword>
<accession>A0AAJ6VZQ1</accession>
<dbReference type="AlphaFoldDB" id="A0AAJ6VZQ1"/>
<dbReference type="PANTHER" id="PTHR43372">
    <property type="entry name" value="FATTY-ACID AMIDE HYDROLASE"/>
    <property type="match status" value="1"/>
</dbReference>
<dbReference type="GO" id="GO:0016787">
    <property type="term" value="F:hydrolase activity"/>
    <property type="evidence" value="ECO:0007669"/>
    <property type="project" value="UniProtKB-KW"/>
</dbReference>
<sequence>MDYERMPLLKRVLVSLCMTLLYVLRLLSDYLAFPALSAFKSGRSKLQPRVDEKILLMSASDLAEKIRSGELSSHQVVLAFVKRLREIDPLLNAVTDERYRAALSEAKKVDAELKECRSDEEALQKIKLQRPYLGVPITTKNALAVKDLGNEAGLYLKKGTKSPSDSYAISVMRASGAIPLAVTNTPEMCLWMESNNKLFGRTSNPYNLYRTCGGSSGGEGAILASCGSPFGIGTDIAGSIRVPAAYNGVFGLKPTINTVDMTGHYPMPKDILYPLLIAGPMCKYAKDLRPFLKALVGPETAKRMNLDSRPSLRKLKVLHLGDFHSSIITPVKKEIAQRTKSAALHLASLSKSDSQSIVIPKIAHAFEIYMTYMTKAKCPPLAEELAMLKGSISLKRETVKYLIGRSKHTMPALFVAYLEKLVQNSKDSSLVKDFYRMSLDLQAEVETLLGEDGILVCPTLPDIAPYHGLTILRPSILAHTGIWNILGFPAVSVPMGLSKKGMPIGVTVVAGKFKDNICCEVALELERQFGGWVPPFETSIENWASLKEQILL</sequence>
<dbReference type="KEGG" id="goe:100908704"/>
<keyword evidence="3" id="KW-0472">Membrane</keyword>
<dbReference type="PROSITE" id="PS00571">
    <property type="entry name" value="AMIDASES"/>
    <property type="match status" value="1"/>
</dbReference>
<dbReference type="GeneID" id="100908704"/>
<comment type="similarity">
    <text evidence="1">Belongs to the amidase family.</text>
</comment>
<dbReference type="Pfam" id="PF01425">
    <property type="entry name" value="Amidase"/>
    <property type="match status" value="1"/>
</dbReference>
<evidence type="ECO:0000259" key="4">
    <source>
        <dbReference type="Pfam" id="PF01425"/>
    </source>
</evidence>
<protein>
    <submittedName>
        <fullName evidence="6">Fatty-acid amide hydrolase 2-B</fullName>
    </submittedName>
</protein>
<dbReference type="InterPro" id="IPR036928">
    <property type="entry name" value="AS_sf"/>
</dbReference>
<dbReference type="RefSeq" id="XP_003747580.1">
    <property type="nucleotide sequence ID" value="XM_003747532.2"/>
</dbReference>
<feature type="active site" description="Acyl-ester intermediate" evidence="2">
    <location>
        <position position="239"/>
    </location>
</feature>
<dbReference type="InterPro" id="IPR023631">
    <property type="entry name" value="Amidase_dom"/>
</dbReference>
<dbReference type="PANTHER" id="PTHR43372:SF4">
    <property type="entry name" value="FATTY-ACID AMIDE HYDROLASE 2"/>
    <property type="match status" value="1"/>
</dbReference>
<feature type="domain" description="Amidase" evidence="4">
    <location>
        <begin position="76"/>
        <end position="519"/>
    </location>
</feature>
<evidence type="ECO:0000256" key="3">
    <source>
        <dbReference type="SAM" id="Phobius"/>
    </source>
</evidence>
<evidence type="ECO:0000256" key="1">
    <source>
        <dbReference type="ARBA" id="ARBA00009199"/>
    </source>
</evidence>
<feature type="active site" description="Charge relay system" evidence="2">
    <location>
        <position position="140"/>
    </location>
</feature>
<reference evidence="6" key="1">
    <citation type="submission" date="2025-08" db="UniProtKB">
        <authorList>
            <consortium name="RefSeq"/>
        </authorList>
    </citation>
    <scope>IDENTIFICATION</scope>
</reference>
<keyword evidence="3" id="KW-0812">Transmembrane</keyword>
<dbReference type="PIRSF" id="PIRSF001221">
    <property type="entry name" value="Amidase_fungi"/>
    <property type="match status" value="1"/>
</dbReference>
<keyword evidence="6" id="KW-0378">Hydrolase</keyword>
<evidence type="ECO:0000313" key="5">
    <source>
        <dbReference type="Proteomes" id="UP000694867"/>
    </source>
</evidence>
<dbReference type="Proteomes" id="UP000694867">
    <property type="component" value="Unplaced"/>
</dbReference>
<gene>
    <name evidence="6" type="primary">LOC100908704</name>
</gene>
<proteinExistence type="inferred from homology"/>
<dbReference type="InterPro" id="IPR052739">
    <property type="entry name" value="FAAH2"/>
</dbReference>
<dbReference type="GO" id="GO:0012505">
    <property type="term" value="C:endomembrane system"/>
    <property type="evidence" value="ECO:0007669"/>
    <property type="project" value="TreeGrafter"/>
</dbReference>
<evidence type="ECO:0000256" key="2">
    <source>
        <dbReference type="PIRSR" id="PIRSR001221-1"/>
    </source>
</evidence>
<keyword evidence="3" id="KW-1133">Transmembrane helix</keyword>
<evidence type="ECO:0000313" key="6">
    <source>
        <dbReference type="RefSeq" id="XP_003747580.1"/>
    </source>
</evidence>
<organism evidence="5 6">
    <name type="scientific">Galendromus occidentalis</name>
    <name type="common">western predatory mite</name>
    <dbReference type="NCBI Taxonomy" id="34638"/>
    <lineage>
        <taxon>Eukaryota</taxon>
        <taxon>Metazoa</taxon>
        <taxon>Ecdysozoa</taxon>
        <taxon>Arthropoda</taxon>
        <taxon>Chelicerata</taxon>
        <taxon>Arachnida</taxon>
        <taxon>Acari</taxon>
        <taxon>Parasitiformes</taxon>
        <taxon>Mesostigmata</taxon>
        <taxon>Gamasina</taxon>
        <taxon>Phytoseioidea</taxon>
        <taxon>Phytoseiidae</taxon>
        <taxon>Typhlodrominae</taxon>
        <taxon>Galendromus</taxon>
    </lineage>
</organism>
<feature type="transmembrane region" description="Helical" evidence="3">
    <location>
        <begin position="12"/>
        <end position="33"/>
    </location>
</feature>
<dbReference type="SUPFAM" id="SSF75304">
    <property type="entry name" value="Amidase signature (AS) enzymes"/>
    <property type="match status" value="1"/>
</dbReference>
<name>A0AAJ6VZQ1_9ACAR</name>
<feature type="active site" description="Charge relay system" evidence="2">
    <location>
        <position position="215"/>
    </location>
</feature>